<keyword evidence="6" id="KW-0547">Nucleotide-binding</keyword>
<dbReference type="Proteomes" id="UP000054092">
    <property type="component" value="Unassembled WGS sequence"/>
</dbReference>
<dbReference type="PATRIC" id="fig|1184387.3.peg.1846"/>
<protein>
    <submittedName>
        <fullName evidence="10">Pyruvate/2-oxoglutarate dehydrogenase complex, dihydrolipoamide dehydrogenase component</fullName>
    </submittedName>
</protein>
<evidence type="ECO:0000259" key="9">
    <source>
        <dbReference type="Pfam" id="PF07992"/>
    </source>
</evidence>
<feature type="disulfide bond" description="Redox-active" evidence="7">
    <location>
        <begin position="45"/>
        <end position="50"/>
    </location>
</feature>
<reference evidence="11" key="1">
    <citation type="journal article" date="2015" name="MBio">
        <title>Genome-Resolved Metagenomic Analysis Reveals Roles for Candidate Phyla and Other Microbial Community Members in Biogeochemical Transformations in Oil Reservoirs.</title>
        <authorList>
            <person name="Hu P."/>
            <person name="Tom L."/>
            <person name="Singh A."/>
            <person name="Thomas B.C."/>
            <person name="Baker B.J."/>
            <person name="Piceno Y.M."/>
            <person name="Andersen G.L."/>
            <person name="Banfield J.F."/>
        </authorList>
    </citation>
    <scope>NUCLEOTIDE SEQUENCE [LARGE SCALE GENOMIC DNA]</scope>
</reference>
<feature type="binding site" evidence="6">
    <location>
        <position position="54"/>
    </location>
    <ligand>
        <name>FAD</name>
        <dbReference type="ChEBI" id="CHEBI:57692"/>
    </ligand>
</feature>
<keyword evidence="3 6" id="KW-0274">FAD</keyword>
<dbReference type="PANTHER" id="PTHR43014">
    <property type="entry name" value="MERCURIC REDUCTASE"/>
    <property type="match status" value="1"/>
</dbReference>
<proteinExistence type="inferred from homology"/>
<evidence type="ECO:0000313" key="11">
    <source>
        <dbReference type="Proteomes" id="UP000054092"/>
    </source>
</evidence>
<comment type="caution">
    <text evidence="10">The sequence shown here is derived from an EMBL/GenBank/DDBJ whole genome shotgun (WGS) entry which is preliminary data.</text>
</comment>
<evidence type="ECO:0000256" key="1">
    <source>
        <dbReference type="ARBA" id="ARBA00007532"/>
    </source>
</evidence>
<dbReference type="InterPro" id="IPR001100">
    <property type="entry name" value="Pyr_nuc-diS_OxRdtase"/>
</dbReference>
<dbReference type="GO" id="GO:0003955">
    <property type="term" value="F:NAD(P)H dehydrogenase (quinone) activity"/>
    <property type="evidence" value="ECO:0007669"/>
    <property type="project" value="TreeGrafter"/>
</dbReference>
<evidence type="ECO:0000256" key="3">
    <source>
        <dbReference type="ARBA" id="ARBA00022827"/>
    </source>
</evidence>
<keyword evidence="6" id="KW-0520">NAD</keyword>
<gene>
    <name evidence="10" type="ORF">XD94_1383</name>
</gene>
<evidence type="ECO:0000259" key="8">
    <source>
        <dbReference type="Pfam" id="PF02852"/>
    </source>
</evidence>
<accession>A0A101HMB1</accession>
<comment type="similarity">
    <text evidence="1">Belongs to the class-I pyridine nucleotide-disulfide oxidoreductase family.</text>
</comment>
<comment type="cofactor">
    <cofactor evidence="6">
        <name>FAD</name>
        <dbReference type="ChEBI" id="CHEBI:57692"/>
    </cofactor>
    <text evidence="6">Binds 1 FAD per subunit.</text>
</comment>
<dbReference type="Gene3D" id="3.30.390.30">
    <property type="match status" value="1"/>
</dbReference>
<dbReference type="PRINTS" id="PR00411">
    <property type="entry name" value="PNDRDTASEI"/>
</dbReference>
<dbReference type="InterPro" id="IPR036188">
    <property type="entry name" value="FAD/NAD-bd_sf"/>
</dbReference>
<dbReference type="InterPro" id="IPR023753">
    <property type="entry name" value="FAD/NAD-binding_dom"/>
</dbReference>
<feature type="binding site" evidence="6">
    <location>
        <position position="275"/>
    </location>
    <ligand>
        <name>NAD(+)</name>
        <dbReference type="ChEBI" id="CHEBI:57540"/>
    </ligand>
</feature>
<evidence type="ECO:0000256" key="6">
    <source>
        <dbReference type="PIRSR" id="PIRSR000350-3"/>
    </source>
</evidence>
<keyword evidence="2" id="KW-0285">Flavoprotein</keyword>
<dbReference type="InterPro" id="IPR004099">
    <property type="entry name" value="Pyr_nucl-diS_OxRdtase_dimer"/>
</dbReference>
<dbReference type="Pfam" id="PF02852">
    <property type="entry name" value="Pyr_redox_dim"/>
    <property type="match status" value="1"/>
</dbReference>
<evidence type="ECO:0000256" key="4">
    <source>
        <dbReference type="ARBA" id="ARBA00023002"/>
    </source>
</evidence>
<feature type="domain" description="FAD/NAD(P)-binding" evidence="9">
    <location>
        <begin position="9"/>
        <end position="327"/>
    </location>
</feature>
<dbReference type="GO" id="GO:0050660">
    <property type="term" value="F:flavin adenine dinucleotide binding"/>
    <property type="evidence" value="ECO:0007669"/>
    <property type="project" value="TreeGrafter"/>
</dbReference>
<feature type="domain" description="Pyridine nucleotide-disulphide oxidoreductase dimerisation" evidence="8">
    <location>
        <begin position="351"/>
        <end position="458"/>
    </location>
</feature>
<evidence type="ECO:0000256" key="5">
    <source>
        <dbReference type="PIRSR" id="PIRSR000350-2"/>
    </source>
</evidence>
<dbReference type="AlphaFoldDB" id="A0A101HMB1"/>
<dbReference type="PANTHER" id="PTHR43014:SF2">
    <property type="entry name" value="MERCURIC REDUCTASE"/>
    <property type="match status" value="1"/>
</dbReference>
<dbReference type="EMBL" id="LGGP01000263">
    <property type="protein sequence ID" value="KUK79428.1"/>
    <property type="molecule type" value="Genomic_DNA"/>
</dbReference>
<dbReference type="PRINTS" id="PR00368">
    <property type="entry name" value="FADPNR"/>
</dbReference>
<dbReference type="SUPFAM" id="SSF51905">
    <property type="entry name" value="FAD/NAD(P)-binding domain"/>
    <property type="match status" value="1"/>
</dbReference>
<dbReference type="PIRSF" id="PIRSF000350">
    <property type="entry name" value="Mercury_reductase_MerA"/>
    <property type="match status" value="1"/>
</dbReference>
<evidence type="ECO:0000256" key="7">
    <source>
        <dbReference type="PIRSR" id="PIRSR000350-4"/>
    </source>
</evidence>
<dbReference type="FunFam" id="3.30.390.30:FF:000001">
    <property type="entry name" value="Dihydrolipoyl dehydrogenase"/>
    <property type="match status" value="1"/>
</dbReference>
<dbReference type="InterPro" id="IPR016156">
    <property type="entry name" value="FAD/NAD-linked_Rdtase_dimer_sf"/>
</dbReference>
<name>A0A101HMB1_9BACT</name>
<evidence type="ECO:0000313" key="10">
    <source>
        <dbReference type="EMBL" id="KUK79428.1"/>
    </source>
</evidence>
<organism evidence="10 11">
    <name type="scientific">Mesotoga prima</name>
    <dbReference type="NCBI Taxonomy" id="1184387"/>
    <lineage>
        <taxon>Bacteria</taxon>
        <taxon>Thermotogati</taxon>
        <taxon>Thermotogota</taxon>
        <taxon>Thermotogae</taxon>
        <taxon>Kosmotogales</taxon>
        <taxon>Kosmotogaceae</taxon>
        <taxon>Mesotoga</taxon>
    </lineage>
</organism>
<keyword evidence="10" id="KW-0670">Pyruvate</keyword>
<evidence type="ECO:0000256" key="2">
    <source>
        <dbReference type="ARBA" id="ARBA00022630"/>
    </source>
</evidence>
<dbReference type="SUPFAM" id="SSF55424">
    <property type="entry name" value="FAD/NAD-linked reductases, dimerisation (C-terminal) domain"/>
    <property type="match status" value="1"/>
</dbReference>
<keyword evidence="4" id="KW-0560">Oxidoreductase</keyword>
<feature type="binding site" evidence="6">
    <location>
        <begin position="184"/>
        <end position="191"/>
    </location>
    <ligand>
        <name>NAD(+)</name>
        <dbReference type="ChEBI" id="CHEBI:57540"/>
    </ligand>
</feature>
<feature type="active site" description="Proton acceptor" evidence="5">
    <location>
        <position position="449"/>
    </location>
</feature>
<sequence length="465" mass="50477">MKDGREKFDAIVIGSGQGGTPLSLSLADAGWKVALVERKAVGGTCVNEGCTPTKTMIASARVAHLVKRAADFGVDAGEFSVDLERVIRRKKEVVESFREGSKKRILDSPNLSLIEGSARFVRERQLEISLLSGSTEFFEADIIVINTGTRPARPEIRGLDNSVAYDSTSIMELDELPEHLIIVGGGYVGLEFGQMFRRFGSEVTIIQRDKQLLSREDEDIAGMVLEIMRDEGIDVLLDAEPLEIRSAGGNRISLRVQSSGKETTLVGSHLLLATGRLPNTPDLNLEKSGVAVDDRGFIKVNNKLETSSEGVYAIGDVKGGPAFTHISYDDFRVLRENLMNGGSSTIEERDVPYVVFIDPQLGRIGLTEKEASSRGCSYRVAKLPFDRVARAIETDETRGLMKALVDSETDRIIGAAILGVEGGEIVSAIQIAMMGGLPFTSLRDGVFAHPTLVESLNNLFMTLDG</sequence>
<dbReference type="Pfam" id="PF07992">
    <property type="entry name" value="Pyr_redox_2"/>
    <property type="match status" value="1"/>
</dbReference>
<dbReference type="Gene3D" id="3.50.50.60">
    <property type="entry name" value="FAD/NAD(P)-binding domain"/>
    <property type="match status" value="2"/>
</dbReference>
<feature type="binding site" evidence="6">
    <location>
        <position position="316"/>
    </location>
    <ligand>
        <name>FAD</name>
        <dbReference type="ChEBI" id="CHEBI:57692"/>
    </ligand>
</feature>